<dbReference type="RefSeq" id="XP_014671819.1">
    <property type="nucleotide sequence ID" value="XM_014816333.1"/>
</dbReference>
<reference evidence="3" key="1">
    <citation type="submission" date="2025-08" db="UniProtKB">
        <authorList>
            <consortium name="RefSeq"/>
        </authorList>
    </citation>
    <scope>IDENTIFICATION</scope>
</reference>
<feature type="region of interest" description="Disordered" evidence="1">
    <location>
        <begin position="220"/>
        <end position="241"/>
    </location>
</feature>
<organism evidence="2 3">
    <name type="scientific">Priapulus caudatus</name>
    <name type="common">Priapulid worm</name>
    <dbReference type="NCBI Taxonomy" id="37621"/>
    <lineage>
        <taxon>Eukaryota</taxon>
        <taxon>Metazoa</taxon>
        <taxon>Ecdysozoa</taxon>
        <taxon>Scalidophora</taxon>
        <taxon>Priapulida</taxon>
        <taxon>Priapulimorpha</taxon>
        <taxon>Priapulimorphida</taxon>
        <taxon>Priapulidae</taxon>
        <taxon>Priapulus</taxon>
    </lineage>
</organism>
<name>A0ABM1EHZ8_PRICU</name>
<accession>A0ABM1EHZ8</accession>
<proteinExistence type="predicted"/>
<gene>
    <name evidence="3" type="primary">LOC106812448</name>
</gene>
<dbReference type="InterPro" id="IPR052958">
    <property type="entry name" value="IFN-induced_PKR_regulator"/>
</dbReference>
<keyword evidence="2" id="KW-1185">Reference proteome</keyword>
<dbReference type="PANTHER" id="PTHR46289">
    <property type="entry name" value="52 KDA REPRESSOR OF THE INHIBITOR OF THE PROTEIN KINASE-LIKE PROTEIN-RELATED"/>
    <property type="match status" value="1"/>
</dbReference>
<sequence>MVDGTQDISGVEQESICFRHVDDNLHVHEDFVGLYELPITSGENAVSGCPAVREAIQWVHELGVLFKRSGKFKAIFKEIAHEGLSDDQPVKPSTIRPLCPTRWLCRLPAILSVKDNYLAVLDSLRDMASSGSSESAVKANGLLDRFEKGETYLSLEMVTKPIAAIEQLNRSCQARSAAVSGMLEAVKVTTKQVNSWRTDEEFHVLYRKAASKADELGLDPLRVPRKRTPPRCLTGPATPFNPTSAEQHYRQQYFSFIDAVVVQLNERYDPSKTDLAAYKMLEDMLLSGKVVDETFVQKYPELQKNILTVQLAMFKQTTGASSAHEGKVAYRGMKQEVRDLFPQVATLLKLLLVCPVSSIVKEKLENWMSAAFQLKGMKGIEKKQARALNPASVKRQSKIMETMTIG</sequence>
<evidence type="ECO:0000313" key="2">
    <source>
        <dbReference type="Proteomes" id="UP000695022"/>
    </source>
</evidence>
<dbReference type="GeneID" id="106812448"/>
<dbReference type="Proteomes" id="UP000695022">
    <property type="component" value="Unplaced"/>
</dbReference>
<dbReference type="PANTHER" id="PTHR46289:SF17">
    <property type="entry name" value="HAT C-TERMINAL DIMERISATION DOMAIN-CONTAINING PROTEIN"/>
    <property type="match status" value="1"/>
</dbReference>
<protein>
    <submittedName>
        <fullName evidence="3">Uncharacterized protein LOC106812448</fullName>
    </submittedName>
</protein>
<evidence type="ECO:0000313" key="3">
    <source>
        <dbReference type="RefSeq" id="XP_014671819.1"/>
    </source>
</evidence>
<evidence type="ECO:0000256" key="1">
    <source>
        <dbReference type="SAM" id="MobiDB-lite"/>
    </source>
</evidence>